<dbReference type="PIRSF" id="PIRSF028973">
    <property type="entry name" value="Scavenger_mRNA_decap_enz"/>
    <property type="match status" value="1"/>
</dbReference>
<dbReference type="AlphaFoldDB" id="A0A427XSS9"/>
<dbReference type="GO" id="GO:0000290">
    <property type="term" value="P:deadenylation-dependent decapping of nuclear-transcribed mRNA"/>
    <property type="evidence" value="ECO:0007669"/>
    <property type="project" value="InterPro"/>
</dbReference>
<dbReference type="Gene3D" id="3.30.428.10">
    <property type="entry name" value="HIT-like"/>
    <property type="match status" value="1"/>
</dbReference>
<dbReference type="InterPro" id="IPR011145">
    <property type="entry name" value="Scavenger_mRNA_decap_enz_N"/>
</dbReference>
<gene>
    <name evidence="4" type="ORF">EHS24_008090</name>
</gene>
<reference evidence="4 5" key="1">
    <citation type="submission" date="2018-11" db="EMBL/GenBank/DDBJ databases">
        <title>Genome sequence of Apiotrichum porosum DSM 27194.</title>
        <authorList>
            <person name="Aliyu H."/>
            <person name="Gorte O."/>
            <person name="Ochsenreither K."/>
        </authorList>
    </citation>
    <scope>NUCLEOTIDE SEQUENCE [LARGE SCALE GENOMIC DNA]</scope>
    <source>
        <strain evidence="4 5">DSM 27194</strain>
    </source>
</reference>
<sequence>MSDDLKPCDLATLKTFEFERVLSESTASGSAFLLGTLHGEPAIIHVQRTALDPAAAPEIVQRGLETLNVFLDNRPYFSAHALIARGEDTLPDLALKLIWPCTDVHIAKYTAQPRKLVSETPEVYAKVVQPFIASFPAERTAWVDAILNGEKEAERILHRSSGDQGFVLLPDLKWDGTTLAALYLTAIAHDGRIKSMRNLTRAHLPLLRKIRAQAYETAGEKYGVESGDLRLFIHYQPSYYHFHVHVVHVKHEVMAGMAVGQAHMLEDVINWLELSPEDGPALPARMTFTTSKPDNGGGKLSPP</sequence>
<evidence type="ECO:0000256" key="1">
    <source>
        <dbReference type="ARBA" id="ARBA00010208"/>
    </source>
</evidence>
<feature type="binding site" evidence="3">
    <location>
        <position position="142"/>
    </location>
    <ligand>
        <name>substrate</name>
    </ligand>
</feature>
<feature type="active site" description="Nucleophile" evidence="2">
    <location>
        <position position="243"/>
    </location>
</feature>
<feature type="binding site" evidence="3">
    <location>
        <position position="173"/>
    </location>
    <ligand>
        <name>substrate</name>
    </ligand>
</feature>
<dbReference type="Gene3D" id="3.30.200.40">
    <property type="entry name" value="Scavenger mRNA decapping enzyme, N-terminal domain"/>
    <property type="match status" value="1"/>
</dbReference>
<dbReference type="Pfam" id="PF05652">
    <property type="entry name" value="DcpS"/>
    <property type="match status" value="1"/>
</dbReference>
<dbReference type="GO" id="GO:0005634">
    <property type="term" value="C:nucleus"/>
    <property type="evidence" value="ECO:0007669"/>
    <property type="project" value="TreeGrafter"/>
</dbReference>
<dbReference type="PANTHER" id="PTHR12978">
    <property type="entry name" value="HISTIDINE TRIAD HIT PROTEIN MEMBER"/>
    <property type="match status" value="1"/>
</dbReference>
<keyword evidence="5" id="KW-1185">Reference proteome</keyword>
<dbReference type="InterPro" id="IPR036265">
    <property type="entry name" value="HIT-like_sf"/>
</dbReference>
<dbReference type="Pfam" id="PF11969">
    <property type="entry name" value="DcpS_C"/>
    <property type="match status" value="1"/>
</dbReference>
<feature type="binding site" evidence="3">
    <location>
        <begin position="234"/>
        <end position="245"/>
    </location>
    <ligand>
        <name>substrate</name>
    </ligand>
</feature>
<comment type="caution">
    <text evidence="4">The sequence shown here is derived from an EMBL/GenBank/DDBJ whole genome shotgun (WGS) entry which is preliminary data.</text>
</comment>
<comment type="similarity">
    <text evidence="1">Belongs to the HIT family.</text>
</comment>
<dbReference type="EMBL" id="RSCE01000006">
    <property type="protein sequence ID" value="RSH81894.1"/>
    <property type="molecule type" value="Genomic_DNA"/>
</dbReference>
<organism evidence="4 5">
    <name type="scientific">Apiotrichum porosum</name>
    <dbReference type="NCBI Taxonomy" id="105984"/>
    <lineage>
        <taxon>Eukaryota</taxon>
        <taxon>Fungi</taxon>
        <taxon>Dikarya</taxon>
        <taxon>Basidiomycota</taxon>
        <taxon>Agaricomycotina</taxon>
        <taxon>Tremellomycetes</taxon>
        <taxon>Trichosporonales</taxon>
        <taxon>Trichosporonaceae</taxon>
        <taxon>Apiotrichum</taxon>
    </lineage>
</organism>
<proteinExistence type="inferred from homology"/>
<dbReference type="RefSeq" id="XP_028476349.1">
    <property type="nucleotide sequence ID" value="XM_028623416.1"/>
</dbReference>
<evidence type="ECO:0000313" key="4">
    <source>
        <dbReference type="EMBL" id="RSH81894.1"/>
    </source>
</evidence>
<feature type="binding site" evidence="3">
    <location>
        <position position="171"/>
    </location>
    <ligand>
        <name>substrate</name>
    </ligand>
</feature>
<feature type="binding site" evidence="3">
    <location>
        <position position="152"/>
    </location>
    <ligand>
        <name>substrate</name>
    </ligand>
</feature>
<dbReference type="OrthoDB" id="10264956at2759"/>
<name>A0A427XSS9_9TREE</name>
<dbReference type="STRING" id="105984.A0A427XSS9"/>
<evidence type="ECO:0000313" key="5">
    <source>
        <dbReference type="Proteomes" id="UP000279236"/>
    </source>
</evidence>
<dbReference type="InterPro" id="IPR008594">
    <property type="entry name" value="DcpS/DCS2"/>
</dbReference>
<dbReference type="SUPFAM" id="SSF102860">
    <property type="entry name" value="mRNA decapping enzyme DcpS N-terminal domain"/>
    <property type="match status" value="1"/>
</dbReference>
<dbReference type="SUPFAM" id="SSF54197">
    <property type="entry name" value="HIT-like"/>
    <property type="match status" value="1"/>
</dbReference>
<accession>A0A427XSS9</accession>
<evidence type="ECO:0000256" key="2">
    <source>
        <dbReference type="PIRSR" id="PIRSR028973-1"/>
    </source>
</evidence>
<dbReference type="PANTHER" id="PTHR12978:SF0">
    <property type="entry name" value="M7GPPPX DIPHOSPHATASE"/>
    <property type="match status" value="1"/>
</dbReference>
<dbReference type="GO" id="GO:0016787">
    <property type="term" value="F:hydrolase activity"/>
    <property type="evidence" value="ECO:0007669"/>
    <property type="project" value="InterPro"/>
</dbReference>
<dbReference type="Proteomes" id="UP000279236">
    <property type="component" value="Unassembled WGS sequence"/>
</dbReference>
<dbReference type="GO" id="GO:0000340">
    <property type="term" value="F:RNA 7-methylguanosine cap binding"/>
    <property type="evidence" value="ECO:0007669"/>
    <property type="project" value="TreeGrafter"/>
</dbReference>
<dbReference type="GeneID" id="39592633"/>
<dbReference type="GO" id="GO:0000932">
    <property type="term" value="C:P-body"/>
    <property type="evidence" value="ECO:0007669"/>
    <property type="project" value="TreeGrafter"/>
</dbReference>
<protein>
    <submittedName>
        <fullName evidence="4">Uncharacterized protein</fullName>
    </submittedName>
</protein>
<evidence type="ECO:0000256" key="3">
    <source>
        <dbReference type="PIRSR" id="PIRSR028973-2"/>
    </source>
</evidence>